<evidence type="ECO:0000313" key="1">
    <source>
        <dbReference type="EMBL" id="KAL2628796.1"/>
    </source>
</evidence>
<dbReference type="Proteomes" id="UP001605036">
    <property type="component" value="Unassembled WGS sequence"/>
</dbReference>
<dbReference type="EMBL" id="JBHFFA010000004">
    <property type="protein sequence ID" value="KAL2628796.1"/>
    <property type="molecule type" value="Genomic_DNA"/>
</dbReference>
<comment type="caution">
    <text evidence="1">The sequence shown here is derived from an EMBL/GenBank/DDBJ whole genome shotgun (WGS) entry which is preliminary data.</text>
</comment>
<accession>A0ABD1YDD6</accession>
<dbReference type="Gene3D" id="3.40.50.620">
    <property type="entry name" value="HUPs"/>
    <property type="match status" value="1"/>
</dbReference>
<protein>
    <submittedName>
        <fullName evidence="1">Uncharacterized protein</fullName>
    </submittedName>
</protein>
<organism evidence="1 2">
    <name type="scientific">Riccia fluitans</name>
    <dbReference type="NCBI Taxonomy" id="41844"/>
    <lineage>
        <taxon>Eukaryota</taxon>
        <taxon>Viridiplantae</taxon>
        <taxon>Streptophyta</taxon>
        <taxon>Embryophyta</taxon>
        <taxon>Marchantiophyta</taxon>
        <taxon>Marchantiopsida</taxon>
        <taxon>Marchantiidae</taxon>
        <taxon>Marchantiales</taxon>
        <taxon>Ricciaceae</taxon>
        <taxon>Riccia</taxon>
    </lineage>
</organism>
<reference evidence="1 2" key="1">
    <citation type="submission" date="2024-09" db="EMBL/GenBank/DDBJ databases">
        <title>Chromosome-scale assembly of Riccia fluitans.</title>
        <authorList>
            <person name="Paukszto L."/>
            <person name="Sawicki J."/>
            <person name="Karawczyk K."/>
            <person name="Piernik-Szablinska J."/>
            <person name="Szczecinska M."/>
            <person name="Mazdziarz M."/>
        </authorList>
    </citation>
    <scope>NUCLEOTIDE SEQUENCE [LARGE SCALE GENOMIC DNA]</scope>
    <source>
        <strain evidence="1">Rf_01</strain>
        <tissue evidence="1">Aerial parts of the thallus</tissue>
    </source>
</reference>
<proteinExistence type="predicted"/>
<dbReference type="InterPro" id="IPR014729">
    <property type="entry name" value="Rossmann-like_a/b/a_fold"/>
</dbReference>
<dbReference type="AlphaFoldDB" id="A0ABD1YDD6"/>
<evidence type="ECO:0000313" key="2">
    <source>
        <dbReference type="Proteomes" id="UP001605036"/>
    </source>
</evidence>
<keyword evidence="2" id="KW-1185">Reference proteome</keyword>
<sequence length="111" mass="12135">MGSPVLSSFSGMGEVLGWAPRLPVAALCDRKRIMSIWAKRCGGVIPQEYALGFTKVRSLSPEEFVRKLAKELQVSGVVAGEFICVALLLRPAWDRFSDFLLVCGVFLSTLS</sequence>
<name>A0ABD1YDD6_9MARC</name>
<gene>
    <name evidence="1" type="ORF">R1flu_013482</name>
</gene>